<comment type="caution">
    <text evidence="4">The sequence shown here is derived from an EMBL/GenBank/DDBJ whole genome shotgun (WGS) entry which is preliminary data.</text>
</comment>
<feature type="domain" description="HIRAN" evidence="3">
    <location>
        <begin position="39"/>
        <end position="95"/>
    </location>
</feature>
<reference evidence="5" key="1">
    <citation type="journal article" date="2019" name="Int. J. Syst. Evol. Microbiol.">
        <title>The Global Catalogue of Microorganisms (GCM) 10K type strain sequencing project: providing services to taxonomists for standard genome sequencing and annotation.</title>
        <authorList>
            <consortium name="The Broad Institute Genomics Platform"/>
            <consortium name="The Broad Institute Genome Sequencing Center for Infectious Disease"/>
            <person name="Wu L."/>
            <person name="Ma J."/>
        </authorList>
    </citation>
    <scope>NUCLEOTIDE SEQUENCE [LARGE SCALE GENOMIC DNA]</scope>
    <source>
        <strain evidence="5">KCTC 42739</strain>
    </source>
</reference>
<organism evidence="4 5">
    <name type="scientific">Sphingomonas hylomeconis</name>
    <dbReference type="NCBI Taxonomy" id="1395958"/>
    <lineage>
        <taxon>Bacteria</taxon>
        <taxon>Pseudomonadati</taxon>
        <taxon>Pseudomonadota</taxon>
        <taxon>Alphaproteobacteria</taxon>
        <taxon>Sphingomonadales</taxon>
        <taxon>Sphingomonadaceae</taxon>
        <taxon>Sphingomonas</taxon>
    </lineage>
</organism>
<gene>
    <name evidence="4" type="ORF">ACFONA_04985</name>
</gene>
<protein>
    <submittedName>
        <fullName evidence="4">HIRAN domain-containing protein</fullName>
    </submittedName>
</protein>
<sequence>MIVSGSPSLRARLHISASRFRIRAYHIRAMVGRELTLAVVGIEYPNADRARSNRRFEIELCAPGDPVELRREPKNVHDRFAVAVFSERGIQMGYLLPNARRGSARSLERARNGRPNSRG</sequence>
<dbReference type="Gene3D" id="3.30.70.2330">
    <property type="match status" value="1"/>
</dbReference>
<evidence type="ECO:0000256" key="2">
    <source>
        <dbReference type="ARBA" id="ARBA00022801"/>
    </source>
</evidence>
<dbReference type="InterPro" id="IPR014905">
    <property type="entry name" value="HIRAN"/>
</dbReference>
<dbReference type="Pfam" id="PF08797">
    <property type="entry name" value="HIRAN"/>
    <property type="match status" value="1"/>
</dbReference>
<keyword evidence="2" id="KW-0378">Hydrolase</keyword>
<name>A0ABV7SRC5_9SPHN</name>
<dbReference type="Proteomes" id="UP001595713">
    <property type="component" value="Unassembled WGS sequence"/>
</dbReference>
<accession>A0ABV7SRC5</accession>
<dbReference type="RefSeq" id="WP_380816075.1">
    <property type="nucleotide sequence ID" value="NZ_JBHRXP010000002.1"/>
</dbReference>
<keyword evidence="5" id="KW-1185">Reference proteome</keyword>
<proteinExistence type="predicted"/>
<evidence type="ECO:0000313" key="4">
    <source>
        <dbReference type="EMBL" id="MFC3579513.1"/>
    </source>
</evidence>
<evidence type="ECO:0000313" key="5">
    <source>
        <dbReference type="Proteomes" id="UP001595713"/>
    </source>
</evidence>
<evidence type="ECO:0000256" key="1">
    <source>
        <dbReference type="ARBA" id="ARBA00022723"/>
    </source>
</evidence>
<dbReference type="EMBL" id="JBHRXP010000002">
    <property type="protein sequence ID" value="MFC3579513.1"/>
    <property type="molecule type" value="Genomic_DNA"/>
</dbReference>
<keyword evidence="1" id="KW-0479">Metal-binding</keyword>
<evidence type="ECO:0000259" key="3">
    <source>
        <dbReference type="Pfam" id="PF08797"/>
    </source>
</evidence>